<dbReference type="Gene3D" id="1.25.40.990">
    <property type="match status" value="1"/>
</dbReference>
<feature type="compositionally biased region" description="Polar residues" evidence="1">
    <location>
        <begin position="14"/>
        <end position="31"/>
    </location>
</feature>
<feature type="compositionally biased region" description="Low complexity" evidence="1">
    <location>
        <begin position="46"/>
        <end position="61"/>
    </location>
</feature>
<reference evidence="3" key="2">
    <citation type="submission" date="2013-12" db="EMBL/GenBank/DDBJ databases">
        <title>Evolution of pathogenesis and genome organization in the Tremellales.</title>
        <authorList>
            <person name="Cuomo C."/>
            <person name="Litvintseva A."/>
            <person name="Heitman J."/>
            <person name="Chen Y."/>
            <person name="Sun S."/>
            <person name="Springer D."/>
            <person name="Dromer F."/>
            <person name="Young S."/>
            <person name="Zeng Q."/>
            <person name="Chapman S."/>
            <person name="Gujja S."/>
            <person name="Saif S."/>
            <person name="Birren B."/>
        </authorList>
    </citation>
    <scope>NUCLEOTIDE SEQUENCE [LARGE SCALE GENOMIC DNA]</scope>
    <source>
        <strain evidence="3">CBS 10435</strain>
    </source>
</reference>
<sequence length="497" mass="57210">MQRYQPPHARQRQRNGQSQYQTRAEAQNGRQDINADSYVRPDRGPGPRSGSGSYSEGYNENVNARLSTRDDRSYTHNIQQNDQYRQQRPNSSSYSRYTINDRPGLSTYNYTSKKDWSTIPSKNTSKNDGVFASPAGDIKPMRLNKIKKFDLDSNKDDGEFDFELVQSVSRSGGDGKEGDLLKDWEIQEKYREFIEKKITKHHSTFNTTYHKAPKPEAKDEIESLGSIVLLFRKLREGVVASGRIDTFAIEVFESSARFSILANNRPQLMSSLSGLVPGLYKALNNRYDNGKVNPNSESVYHSHSHSQNGEEVDQQLNNLSICEEEKKKKDGRKKFIILFLLYQLVIIGENEFWSNYHQLTQSSRKKKLNRPFDDITSNIDDFKNFNQIERNGTTESPFVAPSSIALAVNIARIISPDQFDPIRYFQLFNTQTTEYEKVILSWGEDRIRQRAWEVLKKAYMACSTEWVVKFLGLNEGEVERWVEERGGKVEGGLVKLR</sequence>
<name>A0A1B9IMF5_9TREE</name>
<dbReference type="PANTHER" id="PTHR39398:SF1">
    <property type="entry name" value="CSN8_PSMD8_EIF3K DOMAIN-CONTAINING PROTEIN"/>
    <property type="match status" value="1"/>
</dbReference>
<dbReference type="PANTHER" id="PTHR39398">
    <property type="entry name" value="YALI0F14311P"/>
    <property type="match status" value="1"/>
</dbReference>
<feature type="compositionally biased region" description="Polar residues" evidence="1">
    <location>
        <begin position="118"/>
        <end position="127"/>
    </location>
</feature>
<keyword evidence="3" id="KW-1185">Reference proteome</keyword>
<feature type="region of interest" description="Disordered" evidence="1">
    <location>
        <begin position="1"/>
        <end position="137"/>
    </location>
</feature>
<proteinExistence type="predicted"/>
<evidence type="ECO:0000256" key="1">
    <source>
        <dbReference type="SAM" id="MobiDB-lite"/>
    </source>
</evidence>
<dbReference type="OrthoDB" id="2100128at2759"/>
<protein>
    <submittedName>
        <fullName evidence="2">Uncharacterized protein</fullName>
    </submittedName>
</protein>
<evidence type="ECO:0000313" key="2">
    <source>
        <dbReference type="EMBL" id="OCF56540.1"/>
    </source>
</evidence>
<dbReference type="Proteomes" id="UP000092583">
    <property type="component" value="Unassembled WGS sequence"/>
</dbReference>
<feature type="compositionally biased region" description="Polar residues" evidence="1">
    <location>
        <begin position="75"/>
        <end position="98"/>
    </location>
</feature>
<reference evidence="2 3" key="1">
    <citation type="submission" date="2013-07" db="EMBL/GenBank/DDBJ databases">
        <title>The Genome Sequence of Kwoniella mangroviensis CBS10435.</title>
        <authorList>
            <consortium name="The Broad Institute Genome Sequencing Platform"/>
            <person name="Cuomo C."/>
            <person name="Litvintseva A."/>
            <person name="Chen Y."/>
            <person name="Heitman J."/>
            <person name="Sun S."/>
            <person name="Springer D."/>
            <person name="Dromer F."/>
            <person name="Young S.K."/>
            <person name="Zeng Q."/>
            <person name="Gargeya S."/>
            <person name="Fitzgerald M."/>
            <person name="Abouelleil A."/>
            <person name="Alvarado L."/>
            <person name="Berlin A.M."/>
            <person name="Chapman S.B."/>
            <person name="Dewar J."/>
            <person name="Goldberg J."/>
            <person name="Griggs A."/>
            <person name="Gujja S."/>
            <person name="Hansen M."/>
            <person name="Howarth C."/>
            <person name="Imamovic A."/>
            <person name="Larimer J."/>
            <person name="McCowan C."/>
            <person name="Murphy C."/>
            <person name="Pearson M."/>
            <person name="Priest M."/>
            <person name="Roberts A."/>
            <person name="Saif S."/>
            <person name="Shea T."/>
            <person name="Sykes S."/>
            <person name="Wortman J."/>
            <person name="Nusbaum C."/>
            <person name="Birren B."/>
        </authorList>
    </citation>
    <scope>NUCLEOTIDE SEQUENCE [LARGE SCALE GENOMIC DNA]</scope>
    <source>
        <strain evidence="2 3">CBS 10435</strain>
    </source>
</reference>
<gene>
    <name evidence="2" type="ORF">L486_05390</name>
</gene>
<organism evidence="2 3">
    <name type="scientific">Kwoniella mangroviensis CBS 10435</name>
    <dbReference type="NCBI Taxonomy" id="1331196"/>
    <lineage>
        <taxon>Eukaryota</taxon>
        <taxon>Fungi</taxon>
        <taxon>Dikarya</taxon>
        <taxon>Basidiomycota</taxon>
        <taxon>Agaricomycotina</taxon>
        <taxon>Tremellomycetes</taxon>
        <taxon>Tremellales</taxon>
        <taxon>Cryptococcaceae</taxon>
        <taxon>Kwoniella</taxon>
    </lineage>
</organism>
<dbReference type="EMBL" id="KI669464">
    <property type="protein sequence ID" value="OCF56540.1"/>
    <property type="molecule type" value="Genomic_DNA"/>
</dbReference>
<evidence type="ECO:0000313" key="3">
    <source>
        <dbReference type="Proteomes" id="UP000092583"/>
    </source>
</evidence>
<dbReference type="STRING" id="1331196.A0A1B9IMF5"/>
<accession>A0A1B9IMF5</accession>
<dbReference type="AlphaFoldDB" id="A0A1B9IMF5"/>